<dbReference type="EMBL" id="QRAO01000002">
    <property type="protein sequence ID" value="RDK87384.1"/>
    <property type="molecule type" value="Genomic_DNA"/>
</dbReference>
<gene>
    <name evidence="1" type="ORF">C8D94_102571</name>
</gene>
<comment type="caution">
    <text evidence="1">The sequence shown here is derived from an EMBL/GenBank/DDBJ whole genome shotgun (WGS) entry which is preliminary data.</text>
</comment>
<accession>A0A370QG89</accession>
<name>A0A370QG89_9FLAO</name>
<dbReference type="AlphaFoldDB" id="A0A370QG89"/>
<dbReference type="RefSeq" id="WP_115123562.1">
    <property type="nucleotide sequence ID" value="NZ_QRAO01000002.1"/>
</dbReference>
<proteinExistence type="predicted"/>
<dbReference type="Pfam" id="PF20322">
    <property type="entry name" value="DUF6617"/>
    <property type="match status" value="1"/>
</dbReference>
<evidence type="ECO:0000313" key="1">
    <source>
        <dbReference type="EMBL" id="RDK87384.1"/>
    </source>
</evidence>
<dbReference type="OrthoDB" id="1365454at2"/>
<protein>
    <submittedName>
        <fullName evidence="1">Uncharacterized protein</fullName>
    </submittedName>
</protein>
<dbReference type="Proteomes" id="UP000255317">
    <property type="component" value="Unassembled WGS sequence"/>
</dbReference>
<reference evidence="1 2" key="1">
    <citation type="submission" date="2018-07" db="EMBL/GenBank/DDBJ databases">
        <title>Genomic Encyclopedia of Type Strains, Phase IV (KMG-IV): sequencing the most valuable type-strain genomes for metagenomic binning, comparative biology and taxonomic classification.</title>
        <authorList>
            <person name="Goeker M."/>
        </authorList>
    </citation>
    <scope>NUCLEOTIDE SEQUENCE [LARGE SCALE GENOMIC DNA]</scope>
    <source>
        <strain evidence="1 2">DSM 101478</strain>
    </source>
</reference>
<evidence type="ECO:0000313" key="2">
    <source>
        <dbReference type="Proteomes" id="UP000255317"/>
    </source>
</evidence>
<organism evidence="1 2">
    <name type="scientific">Marinirhabdus gelatinilytica</name>
    <dbReference type="NCBI Taxonomy" id="1703343"/>
    <lineage>
        <taxon>Bacteria</taxon>
        <taxon>Pseudomonadati</taxon>
        <taxon>Bacteroidota</taxon>
        <taxon>Flavobacteriia</taxon>
        <taxon>Flavobacteriales</taxon>
        <taxon>Flavobacteriaceae</taxon>
    </lineage>
</organism>
<dbReference type="InterPro" id="IPR046725">
    <property type="entry name" value="DUF6617"/>
</dbReference>
<sequence length="444" mass="52308">MEKPFIEIDAKEFILKPFEIQKPEGYEFAENYPNCCHSHKHNYKLLTDYLERFPFCCDNHADFYKRFKFDKEKVYGQIPIWVLKAVDYTWHTIEQNINEDDWFDAITEYFELCFWSMGTPAVGSHIYLELVELNLQRKDGKFPKDKCKALLKFLTEVNKYKPAQEKTDLNLLYSTYQKWLKAFPFDLPFFSPLKPQLTKSLPFVKEVTRRNRYLGMVTAKLVTPTELVASLYRRTQHILSLIDTTELQKQGLISQAEKLSIDVLNENHRFKQRTLTETYNKGEKQYIKTIKKWLENEKVYFKEIVPKLKQAPAPTPKKEKTPKTYFGFSGDTNALLTVLKALQLRVDMLKEDFTTVDNFHKLLTAKDFSNLDVKVHLNCDNKQFYYIITKLQPYFTNLKWVTIAKSMLFLSEGNSLLGQSDLSSAKNNNPKLKTVIDNIFRDMK</sequence>
<keyword evidence="2" id="KW-1185">Reference proteome</keyword>